<sequence>MSTETPPSESARPATSANSRPAKADGDGAPGEITSAQVEHLAGLARIKLTPEEITKLTGELVAIVDNVAKVTEVATPDVPATSHPIPLQNVFRDDVVGVTLTQEQALSGAPEHDGSRFRVSAILGEEQ</sequence>
<protein>
    <recommendedName>
        <fullName evidence="1">Aspartyl/glutamyl-tRNA(Asn/Gln) amidotransferase subunit C</fullName>
        <shortName evidence="1">Asp/Glu-ADT subunit C</shortName>
        <ecNumber evidence="1">6.3.5.-</ecNumber>
    </recommendedName>
</protein>
<keyword evidence="1" id="KW-0547">Nucleotide-binding</keyword>
<keyword evidence="4" id="KW-1185">Reference proteome</keyword>
<dbReference type="Proteomes" id="UP000598775">
    <property type="component" value="Unassembled WGS sequence"/>
</dbReference>
<evidence type="ECO:0000256" key="1">
    <source>
        <dbReference type="HAMAP-Rule" id="MF_00122"/>
    </source>
</evidence>
<evidence type="ECO:0000256" key="2">
    <source>
        <dbReference type="SAM" id="MobiDB-lite"/>
    </source>
</evidence>
<dbReference type="EMBL" id="BMGP01000007">
    <property type="protein sequence ID" value="GGF38978.1"/>
    <property type="molecule type" value="Genomic_DNA"/>
</dbReference>
<dbReference type="GO" id="GO:0070681">
    <property type="term" value="P:glutaminyl-tRNAGln biosynthesis via transamidation"/>
    <property type="evidence" value="ECO:0007669"/>
    <property type="project" value="TreeGrafter"/>
</dbReference>
<evidence type="ECO:0000313" key="4">
    <source>
        <dbReference type="Proteomes" id="UP000598775"/>
    </source>
</evidence>
<feature type="compositionally biased region" description="Polar residues" evidence="2">
    <location>
        <begin position="1"/>
        <end position="19"/>
    </location>
</feature>
<comment type="similarity">
    <text evidence="1">Belongs to the GatC family.</text>
</comment>
<evidence type="ECO:0000313" key="3">
    <source>
        <dbReference type="EMBL" id="GGF38978.1"/>
    </source>
</evidence>
<accession>A0A917F1H5</accession>
<dbReference type="RefSeq" id="WP_188680636.1">
    <property type="nucleotide sequence ID" value="NZ_BMGP01000007.1"/>
</dbReference>
<dbReference type="GO" id="GO:0005524">
    <property type="term" value="F:ATP binding"/>
    <property type="evidence" value="ECO:0007669"/>
    <property type="project" value="UniProtKB-KW"/>
</dbReference>
<gene>
    <name evidence="1" type="primary">gatC</name>
    <name evidence="3" type="ORF">GCM10011399_34830</name>
</gene>
<comment type="catalytic activity">
    <reaction evidence="1">
        <text>L-aspartyl-tRNA(Asn) + L-glutamine + ATP + H2O = L-asparaginyl-tRNA(Asn) + L-glutamate + ADP + phosphate + 2 H(+)</text>
        <dbReference type="Rhea" id="RHEA:14513"/>
        <dbReference type="Rhea" id="RHEA-COMP:9674"/>
        <dbReference type="Rhea" id="RHEA-COMP:9677"/>
        <dbReference type="ChEBI" id="CHEBI:15377"/>
        <dbReference type="ChEBI" id="CHEBI:15378"/>
        <dbReference type="ChEBI" id="CHEBI:29985"/>
        <dbReference type="ChEBI" id="CHEBI:30616"/>
        <dbReference type="ChEBI" id="CHEBI:43474"/>
        <dbReference type="ChEBI" id="CHEBI:58359"/>
        <dbReference type="ChEBI" id="CHEBI:78515"/>
        <dbReference type="ChEBI" id="CHEBI:78516"/>
        <dbReference type="ChEBI" id="CHEBI:456216"/>
    </reaction>
</comment>
<dbReference type="InterPro" id="IPR036113">
    <property type="entry name" value="Asp/Glu-ADT_sf_sub_c"/>
</dbReference>
<dbReference type="InterPro" id="IPR003837">
    <property type="entry name" value="GatC"/>
</dbReference>
<reference evidence="3 4" key="1">
    <citation type="journal article" date="2014" name="Int. J. Syst. Evol. Microbiol.">
        <title>Complete genome sequence of Corynebacterium casei LMG S-19264T (=DSM 44701T), isolated from a smear-ripened cheese.</title>
        <authorList>
            <consortium name="US DOE Joint Genome Institute (JGI-PGF)"/>
            <person name="Walter F."/>
            <person name="Albersmeier A."/>
            <person name="Kalinowski J."/>
            <person name="Ruckert C."/>
        </authorList>
    </citation>
    <scope>NUCLEOTIDE SEQUENCE [LARGE SCALE GENOMIC DNA]</scope>
    <source>
        <strain evidence="3 4">CGMCC 1.12976</strain>
    </source>
</reference>
<dbReference type="PANTHER" id="PTHR15004:SF0">
    <property type="entry name" value="GLUTAMYL-TRNA(GLN) AMIDOTRANSFERASE SUBUNIT C, MITOCHONDRIAL"/>
    <property type="match status" value="1"/>
</dbReference>
<name>A0A917F1H5_9MICO</name>
<dbReference type="HAMAP" id="MF_00122">
    <property type="entry name" value="GatC"/>
    <property type="match status" value="1"/>
</dbReference>
<keyword evidence="1" id="KW-0067">ATP-binding</keyword>
<dbReference type="SUPFAM" id="SSF141000">
    <property type="entry name" value="Glu-tRNAGln amidotransferase C subunit"/>
    <property type="match status" value="1"/>
</dbReference>
<organism evidence="3 4">
    <name type="scientific">Subtercola lobariae</name>
    <dbReference type="NCBI Taxonomy" id="1588641"/>
    <lineage>
        <taxon>Bacteria</taxon>
        <taxon>Bacillati</taxon>
        <taxon>Actinomycetota</taxon>
        <taxon>Actinomycetes</taxon>
        <taxon>Micrococcales</taxon>
        <taxon>Microbacteriaceae</taxon>
        <taxon>Subtercola</taxon>
    </lineage>
</organism>
<dbReference type="Gene3D" id="1.10.20.60">
    <property type="entry name" value="Glu-tRNAGln amidotransferase C subunit, N-terminal domain"/>
    <property type="match status" value="1"/>
</dbReference>
<comment type="caution">
    <text evidence="3">The sequence shown here is derived from an EMBL/GenBank/DDBJ whole genome shotgun (WGS) entry which is preliminary data.</text>
</comment>
<dbReference type="NCBIfam" id="TIGR00135">
    <property type="entry name" value="gatC"/>
    <property type="match status" value="1"/>
</dbReference>
<dbReference type="GO" id="GO:0006412">
    <property type="term" value="P:translation"/>
    <property type="evidence" value="ECO:0007669"/>
    <property type="project" value="UniProtKB-UniRule"/>
</dbReference>
<dbReference type="GO" id="GO:0006450">
    <property type="term" value="P:regulation of translational fidelity"/>
    <property type="evidence" value="ECO:0007669"/>
    <property type="project" value="InterPro"/>
</dbReference>
<feature type="region of interest" description="Disordered" evidence="2">
    <location>
        <begin position="1"/>
        <end position="33"/>
    </location>
</feature>
<comment type="subunit">
    <text evidence="1">Heterotrimer of A, B and C subunits.</text>
</comment>
<comment type="catalytic activity">
    <reaction evidence="1">
        <text>L-glutamyl-tRNA(Gln) + L-glutamine + ATP + H2O = L-glutaminyl-tRNA(Gln) + L-glutamate + ADP + phosphate + H(+)</text>
        <dbReference type="Rhea" id="RHEA:17521"/>
        <dbReference type="Rhea" id="RHEA-COMP:9681"/>
        <dbReference type="Rhea" id="RHEA-COMP:9684"/>
        <dbReference type="ChEBI" id="CHEBI:15377"/>
        <dbReference type="ChEBI" id="CHEBI:15378"/>
        <dbReference type="ChEBI" id="CHEBI:29985"/>
        <dbReference type="ChEBI" id="CHEBI:30616"/>
        <dbReference type="ChEBI" id="CHEBI:43474"/>
        <dbReference type="ChEBI" id="CHEBI:58359"/>
        <dbReference type="ChEBI" id="CHEBI:78520"/>
        <dbReference type="ChEBI" id="CHEBI:78521"/>
        <dbReference type="ChEBI" id="CHEBI:456216"/>
    </reaction>
</comment>
<dbReference type="PANTHER" id="PTHR15004">
    <property type="entry name" value="GLUTAMYL-TRNA(GLN) AMIDOTRANSFERASE SUBUNIT C, MITOCHONDRIAL"/>
    <property type="match status" value="1"/>
</dbReference>
<dbReference type="Pfam" id="PF02686">
    <property type="entry name" value="GatC"/>
    <property type="match status" value="1"/>
</dbReference>
<comment type="function">
    <text evidence="1">Allows the formation of correctly charged Asn-tRNA(Asn) or Gln-tRNA(Gln) through the transamidation of misacylated Asp-tRNA(Asn) or Glu-tRNA(Gln) in organisms which lack either or both of asparaginyl-tRNA or glutaminyl-tRNA synthetases. The reaction takes place in the presence of glutamine and ATP through an activated phospho-Asp-tRNA(Asn) or phospho-Glu-tRNA(Gln).</text>
</comment>
<proteinExistence type="inferred from homology"/>
<dbReference type="EC" id="6.3.5.-" evidence="1"/>
<dbReference type="GO" id="GO:0050567">
    <property type="term" value="F:glutaminyl-tRNA synthase (glutamine-hydrolyzing) activity"/>
    <property type="evidence" value="ECO:0007669"/>
    <property type="project" value="UniProtKB-UniRule"/>
</dbReference>
<keyword evidence="1" id="KW-0648">Protein biosynthesis</keyword>
<dbReference type="AlphaFoldDB" id="A0A917F1H5"/>
<keyword evidence="1" id="KW-0436">Ligase</keyword>